<comment type="caution">
    <text evidence="4">The sequence shown here is derived from an EMBL/GenBank/DDBJ whole genome shotgun (WGS) entry which is preliminary data.</text>
</comment>
<keyword evidence="2 4" id="KW-0430">Lectin</keyword>
<evidence type="ECO:0000259" key="3">
    <source>
        <dbReference type="PROSITE" id="PS51752"/>
    </source>
</evidence>
<dbReference type="SMART" id="SM00915">
    <property type="entry name" value="Jacalin"/>
    <property type="match status" value="1"/>
</dbReference>
<dbReference type="InterPro" id="IPR036404">
    <property type="entry name" value="Jacalin-like_lectin_dom_sf"/>
</dbReference>
<dbReference type="PANTHER" id="PTHR47293">
    <property type="entry name" value="JACALIN-RELATED LECTIN 3"/>
    <property type="match status" value="1"/>
</dbReference>
<protein>
    <submittedName>
        <fullName evidence="4">Jacalin-related lectin 19-like</fullName>
    </submittedName>
</protein>
<evidence type="ECO:0000256" key="2">
    <source>
        <dbReference type="ARBA" id="ARBA00022734"/>
    </source>
</evidence>
<dbReference type="InterPro" id="IPR001229">
    <property type="entry name" value="Jacalin-like_lectin_dom"/>
</dbReference>
<accession>A0A699HJD0</accession>
<reference evidence="4" key="1">
    <citation type="journal article" date="2019" name="Sci. Rep.">
        <title>Draft genome of Tanacetum cinerariifolium, the natural source of mosquito coil.</title>
        <authorList>
            <person name="Yamashiro T."/>
            <person name="Shiraishi A."/>
            <person name="Satake H."/>
            <person name="Nakayama K."/>
        </authorList>
    </citation>
    <scope>NUCLEOTIDE SEQUENCE</scope>
</reference>
<evidence type="ECO:0000313" key="4">
    <source>
        <dbReference type="EMBL" id="GEX91524.1"/>
    </source>
</evidence>
<comment type="similarity">
    <text evidence="1">Belongs to the jacalin lectin family.</text>
</comment>
<proteinExistence type="inferred from homology"/>
<dbReference type="Pfam" id="PF01419">
    <property type="entry name" value="Jacalin"/>
    <property type="match status" value="1"/>
</dbReference>
<dbReference type="GO" id="GO:0030246">
    <property type="term" value="F:carbohydrate binding"/>
    <property type="evidence" value="ECO:0007669"/>
    <property type="project" value="UniProtKB-KW"/>
</dbReference>
<dbReference type="SUPFAM" id="SSF51101">
    <property type="entry name" value="Mannose-binding lectins"/>
    <property type="match status" value="1"/>
</dbReference>
<feature type="domain" description="Jacalin-type lectin" evidence="3">
    <location>
        <begin position="1"/>
        <end position="147"/>
    </location>
</feature>
<gene>
    <name evidence="4" type="ORF">Tci_363499</name>
</gene>
<organism evidence="4">
    <name type="scientific">Tanacetum cinerariifolium</name>
    <name type="common">Dalmatian daisy</name>
    <name type="synonym">Chrysanthemum cinerariifolium</name>
    <dbReference type="NCBI Taxonomy" id="118510"/>
    <lineage>
        <taxon>Eukaryota</taxon>
        <taxon>Viridiplantae</taxon>
        <taxon>Streptophyta</taxon>
        <taxon>Embryophyta</taxon>
        <taxon>Tracheophyta</taxon>
        <taxon>Spermatophyta</taxon>
        <taxon>Magnoliopsida</taxon>
        <taxon>eudicotyledons</taxon>
        <taxon>Gunneridae</taxon>
        <taxon>Pentapetalae</taxon>
        <taxon>asterids</taxon>
        <taxon>campanulids</taxon>
        <taxon>Asterales</taxon>
        <taxon>Asteraceae</taxon>
        <taxon>Asteroideae</taxon>
        <taxon>Anthemideae</taxon>
        <taxon>Anthemidinae</taxon>
        <taxon>Tanacetum</taxon>
    </lineage>
</organism>
<evidence type="ECO:0000256" key="1">
    <source>
        <dbReference type="ARBA" id="ARBA00006568"/>
    </source>
</evidence>
<dbReference type="EMBL" id="BKCJ010138701">
    <property type="protein sequence ID" value="GEX91524.1"/>
    <property type="molecule type" value="Genomic_DNA"/>
</dbReference>
<sequence length="232" mass="25415">MLSGPWGGSGGNQWDDGIHSGIREITLVYSSCIDSIRVTYDYNVKPLLAEKHGGMGGTQSAQSHCDGGTMIYNGGVTGRKTGGVTALPVVENFIGFCLYTSFAHTTHSISQNFVVPLGGLDSIVWGFRWRWFGGGDVWWSRGSMLEVEFRRISLTGFRSYASRSQTGASQSRQSTDCHKFDSWKNLTSHLPRACLMLALAGFPSSLKVESCPSEIILDDLLALDSIERFDLE</sequence>
<dbReference type="PROSITE" id="PS51752">
    <property type="entry name" value="JACALIN_LECTIN"/>
    <property type="match status" value="1"/>
</dbReference>
<dbReference type="AlphaFoldDB" id="A0A699HJD0"/>
<dbReference type="PANTHER" id="PTHR47293:SF15">
    <property type="entry name" value="JACALIN-RELATED LECTIN 19"/>
    <property type="match status" value="1"/>
</dbReference>
<name>A0A699HJD0_TANCI</name>
<dbReference type="Gene3D" id="2.100.10.30">
    <property type="entry name" value="Jacalin-like lectin domain"/>
    <property type="match status" value="1"/>
</dbReference>